<reference evidence="3" key="1">
    <citation type="submission" date="2021-01" db="EMBL/GenBank/DDBJ databases">
        <title>Whole genome shotgun sequence of Actinoplanes cyaneus NBRC 14990.</title>
        <authorList>
            <person name="Komaki H."/>
            <person name="Tamura T."/>
        </authorList>
    </citation>
    <scope>NUCLEOTIDE SEQUENCE</scope>
    <source>
        <strain evidence="3">NBRC 14990</strain>
    </source>
</reference>
<dbReference type="GO" id="GO:0005975">
    <property type="term" value="P:carbohydrate metabolic process"/>
    <property type="evidence" value="ECO:0007669"/>
    <property type="project" value="InterPro"/>
</dbReference>
<feature type="chain" id="PRO_5037111543" description="NodB homology domain-containing protein" evidence="1">
    <location>
        <begin position="29"/>
        <end position="229"/>
    </location>
</feature>
<feature type="domain" description="NodB homology" evidence="2">
    <location>
        <begin position="48"/>
        <end position="227"/>
    </location>
</feature>
<evidence type="ECO:0000313" key="3">
    <source>
        <dbReference type="EMBL" id="GID67715.1"/>
    </source>
</evidence>
<sequence length="229" mass="24884">MRFVARFLAAVVLGTLIVAGGQPTGAAAAPAEVELIVLGLHPAAAARKTVALTFDDGPSKYTPQVLDILKRYHVKATFCMLGQNAGTYRKAAQRIVREGHRLCDHSWNHPDFTDLSNSAARSQVVRAQNRISAVTGRTPKVFRFPYGASNARTRIVVRNQGLRILGWTVDTRDWSRPGAKTIENRAVTGTRPGAVILMHDGGGNRSQTVAALDDVIRRLKAKGYTFVLA</sequence>
<name>A0A919M2X8_9ACTN</name>
<dbReference type="InterPro" id="IPR011330">
    <property type="entry name" value="Glyco_hydro/deAcase_b/a-brl"/>
</dbReference>
<evidence type="ECO:0000256" key="1">
    <source>
        <dbReference type="SAM" id="SignalP"/>
    </source>
</evidence>
<dbReference type="SUPFAM" id="SSF88713">
    <property type="entry name" value="Glycoside hydrolase/deacetylase"/>
    <property type="match status" value="1"/>
</dbReference>
<dbReference type="InterPro" id="IPR002509">
    <property type="entry name" value="NODB_dom"/>
</dbReference>
<keyword evidence="4" id="KW-1185">Reference proteome</keyword>
<accession>A0A919M2X8</accession>
<dbReference type="PANTHER" id="PTHR10587">
    <property type="entry name" value="GLYCOSYL TRANSFERASE-RELATED"/>
    <property type="match status" value="1"/>
</dbReference>
<evidence type="ECO:0000259" key="2">
    <source>
        <dbReference type="PROSITE" id="PS51677"/>
    </source>
</evidence>
<evidence type="ECO:0000313" key="4">
    <source>
        <dbReference type="Proteomes" id="UP000619479"/>
    </source>
</evidence>
<feature type="signal peptide" evidence="1">
    <location>
        <begin position="1"/>
        <end position="28"/>
    </location>
</feature>
<dbReference type="PROSITE" id="PS51677">
    <property type="entry name" value="NODB"/>
    <property type="match status" value="1"/>
</dbReference>
<dbReference type="Gene3D" id="3.20.20.370">
    <property type="entry name" value="Glycoside hydrolase/deacetylase"/>
    <property type="match status" value="1"/>
</dbReference>
<dbReference type="GO" id="GO:0016810">
    <property type="term" value="F:hydrolase activity, acting on carbon-nitrogen (but not peptide) bonds"/>
    <property type="evidence" value="ECO:0007669"/>
    <property type="project" value="InterPro"/>
</dbReference>
<dbReference type="RefSeq" id="WP_203745735.1">
    <property type="nucleotide sequence ID" value="NZ_BAAAUC010000008.1"/>
</dbReference>
<dbReference type="AlphaFoldDB" id="A0A919M2X8"/>
<gene>
    <name evidence="3" type="ORF">Acy02nite_55960</name>
</gene>
<dbReference type="Proteomes" id="UP000619479">
    <property type="component" value="Unassembled WGS sequence"/>
</dbReference>
<organism evidence="3 4">
    <name type="scientific">Actinoplanes cyaneus</name>
    <dbReference type="NCBI Taxonomy" id="52696"/>
    <lineage>
        <taxon>Bacteria</taxon>
        <taxon>Bacillati</taxon>
        <taxon>Actinomycetota</taxon>
        <taxon>Actinomycetes</taxon>
        <taxon>Micromonosporales</taxon>
        <taxon>Micromonosporaceae</taxon>
        <taxon>Actinoplanes</taxon>
    </lineage>
</organism>
<dbReference type="EMBL" id="BOMH01000041">
    <property type="protein sequence ID" value="GID67715.1"/>
    <property type="molecule type" value="Genomic_DNA"/>
</dbReference>
<comment type="caution">
    <text evidence="3">The sequence shown here is derived from an EMBL/GenBank/DDBJ whole genome shotgun (WGS) entry which is preliminary data.</text>
</comment>
<keyword evidence="1" id="KW-0732">Signal</keyword>
<dbReference type="InterPro" id="IPR050248">
    <property type="entry name" value="Polysacc_deacetylase_ArnD"/>
</dbReference>
<protein>
    <recommendedName>
        <fullName evidence="2">NodB homology domain-containing protein</fullName>
    </recommendedName>
</protein>
<proteinExistence type="predicted"/>
<dbReference type="Pfam" id="PF01522">
    <property type="entry name" value="Polysacc_deac_1"/>
    <property type="match status" value="1"/>
</dbReference>
<dbReference type="CDD" id="cd10917">
    <property type="entry name" value="CE4_NodB_like_6s_7s"/>
    <property type="match status" value="1"/>
</dbReference>